<dbReference type="OrthoDB" id="16820at2759"/>
<feature type="transmembrane region" description="Helical" evidence="2">
    <location>
        <begin position="249"/>
        <end position="268"/>
    </location>
</feature>
<evidence type="ECO:0000313" key="3">
    <source>
        <dbReference type="EMBL" id="EMR66731.1"/>
    </source>
</evidence>
<feature type="transmembrane region" description="Helical" evidence="2">
    <location>
        <begin position="354"/>
        <end position="375"/>
    </location>
</feature>
<feature type="compositionally biased region" description="Pro residues" evidence="1">
    <location>
        <begin position="1"/>
        <end position="11"/>
    </location>
</feature>
<accession>M7TA49</accession>
<name>M7TA49_EUTLA</name>
<feature type="compositionally biased region" description="Low complexity" evidence="1">
    <location>
        <begin position="12"/>
        <end position="22"/>
    </location>
</feature>
<evidence type="ECO:0000256" key="1">
    <source>
        <dbReference type="SAM" id="MobiDB-lite"/>
    </source>
</evidence>
<protein>
    <submittedName>
        <fullName evidence="3">Putative fad binding domain-containing protein</fullName>
    </submittedName>
</protein>
<feature type="transmembrane region" description="Helical" evidence="2">
    <location>
        <begin position="94"/>
        <end position="114"/>
    </location>
</feature>
<dbReference type="AlphaFoldDB" id="M7TA49"/>
<gene>
    <name evidence="3" type="ORF">UCREL1_6292</name>
</gene>
<evidence type="ECO:0000313" key="4">
    <source>
        <dbReference type="Proteomes" id="UP000012174"/>
    </source>
</evidence>
<feature type="transmembrane region" description="Helical" evidence="2">
    <location>
        <begin position="297"/>
        <end position="317"/>
    </location>
</feature>
<feature type="transmembrane region" description="Helical" evidence="2">
    <location>
        <begin position="162"/>
        <end position="186"/>
    </location>
</feature>
<dbReference type="HOGENOM" id="CLU_038717_1_0_1"/>
<feature type="transmembrane region" description="Helical" evidence="2">
    <location>
        <begin position="126"/>
        <end position="142"/>
    </location>
</feature>
<dbReference type="KEGG" id="ela:UCREL1_6292"/>
<keyword evidence="4" id="KW-1185">Reference proteome</keyword>
<reference evidence="4" key="1">
    <citation type="journal article" date="2013" name="Genome Announc.">
        <title>Draft genome sequence of the grapevine dieback fungus Eutypa lata UCR-EL1.</title>
        <authorList>
            <person name="Blanco-Ulate B."/>
            <person name="Rolshausen P.E."/>
            <person name="Cantu D."/>
        </authorList>
    </citation>
    <scope>NUCLEOTIDE SEQUENCE [LARGE SCALE GENOMIC DNA]</scope>
    <source>
        <strain evidence="4">UCR-EL1</strain>
    </source>
</reference>
<keyword evidence="2" id="KW-0472">Membrane</keyword>
<dbReference type="OMA" id="IMNVEAC"/>
<feature type="transmembrane region" description="Helical" evidence="2">
    <location>
        <begin position="387"/>
        <end position="411"/>
    </location>
</feature>
<evidence type="ECO:0000256" key="2">
    <source>
        <dbReference type="SAM" id="Phobius"/>
    </source>
</evidence>
<keyword evidence="2" id="KW-0812">Transmembrane</keyword>
<keyword evidence="2" id="KW-1133">Transmembrane helix</keyword>
<dbReference type="eggNOG" id="ENOG502SNJI">
    <property type="taxonomic scope" value="Eukaryota"/>
</dbReference>
<dbReference type="EMBL" id="KB706595">
    <property type="protein sequence ID" value="EMR66731.1"/>
    <property type="molecule type" value="Genomic_DNA"/>
</dbReference>
<organism evidence="3 4">
    <name type="scientific">Eutypa lata (strain UCR-EL1)</name>
    <name type="common">Grapevine dieback disease fungus</name>
    <name type="synonym">Eutypa armeniacae</name>
    <dbReference type="NCBI Taxonomy" id="1287681"/>
    <lineage>
        <taxon>Eukaryota</taxon>
        <taxon>Fungi</taxon>
        <taxon>Dikarya</taxon>
        <taxon>Ascomycota</taxon>
        <taxon>Pezizomycotina</taxon>
        <taxon>Sordariomycetes</taxon>
        <taxon>Xylariomycetidae</taxon>
        <taxon>Xylariales</taxon>
        <taxon>Diatrypaceae</taxon>
        <taxon>Eutypa</taxon>
    </lineage>
</organism>
<feature type="region of interest" description="Disordered" evidence="1">
    <location>
        <begin position="1"/>
        <end position="22"/>
    </location>
</feature>
<sequence>MAGIKKPPPPSQATSSSSSSSHRPFNTLITLTFLLISALSLWVMRIDTALNDVPADFLPQVESGYLQPSPVILSSSTSSSEQHQPLPLHLRKHYTGIAALDEVLAFLVAAFVAGPAGLDPGIRLQQVHFLVSFYAIAAVWAVEASRTQHVGRRSVTWTALYALLYQTVGAAVIIPLFCVAHLAASADGGKGGENGRERGRGRQMRPGYAVALLPATALGYLVPTVAVYAHGYWGGDLDVTQGLIAFWQPAPLLMEVLLVVLASISALYPSLSSSPKTKTTTKSSSRQNNDVPHLKRLYLFAGIVTAITHLGVLYSIYTASSDSRLSFSYVFLPNRTTWRQSMALGLHWIFQWDWWGVLVASLLWCWVVVCDVLRARNGGVGGGWSSVGVAGAVIAAVAVVAGPGTAIAAVWSWREDKLVLLEVSQGEGEGGKPKGA</sequence>
<dbReference type="Proteomes" id="UP000012174">
    <property type="component" value="Unassembled WGS sequence"/>
</dbReference>
<proteinExistence type="predicted"/>
<feature type="transmembrane region" description="Helical" evidence="2">
    <location>
        <begin position="207"/>
        <end position="229"/>
    </location>
</feature>
<feature type="transmembrane region" description="Helical" evidence="2">
    <location>
        <begin position="25"/>
        <end position="44"/>
    </location>
</feature>